<dbReference type="EMBL" id="BMAO01023896">
    <property type="protein sequence ID" value="GFQ91685.1"/>
    <property type="molecule type" value="Genomic_DNA"/>
</dbReference>
<keyword evidence="1" id="KW-0812">Transmembrane</keyword>
<reference evidence="2" key="1">
    <citation type="submission" date="2020-07" db="EMBL/GenBank/DDBJ databases">
        <title>Multicomponent nature underlies the extraordinary mechanical properties of spider dragline silk.</title>
        <authorList>
            <person name="Kono N."/>
            <person name="Nakamura H."/>
            <person name="Mori M."/>
            <person name="Yoshida Y."/>
            <person name="Ohtoshi R."/>
            <person name="Malay A.D."/>
            <person name="Moran D.A.P."/>
            <person name="Tomita M."/>
            <person name="Numata K."/>
            <person name="Arakawa K."/>
        </authorList>
    </citation>
    <scope>NUCLEOTIDE SEQUENCE</scope>
</reference>
<evidence type="ECO:0000313" key="2">
    <source>
        <dbReference type="EMBL" id="GFQ91685.1"/>
    </source>
</evidence>
<feature type="transmembrane region" description="Helical" evidence="1">
    <location>
        <begin position="67"/>
        <end position="86"/>
    </location>
</feature>
<evidence type="ECO:0000313" key="3">
    <source>
        <dbReference type="Proteomes" id="UP000887116"/>
    </source>
</evidence>
<organism evidence="2 3">
    <name type="scientific">Trichonephila clavata</name>
    <name type="common">Joro spider</name>
    <name type="synonym">Nephila clavata</name>
    <dbReference type="NCBI Taxonomy" id="2740835"/>
    <lineage>
        <taxon>Eukaryota</taxon>
        <taxon>Metazoa</taxon>
        <taxon>Ecdysozoa</taxon>
        <taxon>Arthropoda</taxon>
        <taxon>Chelicerata</taxon>
        <taxon>Arachnida</taxon>
        <taxon>Araneae</taxon>
        <taxon>Araneomorphae</taxon>
        <taxon>Entelegynae</taxon>
        <taxon>Araneoidea</taxon>
        <taxon>Nephilidae</taxon>
        <taxon>Trichonephila</taxon>
    </lineage>
</organism>
<keyword evidence="1" id="KW-0472">Membrane</keyword>
<dbReference type="AlphaFoldDB" id="A0A8X6KYZ8"/>
<name>A0A8X6KYZ8_TRICU</name>
<dbReference type="Proteomes" id="UP000887116">
    <property type="component" value="Unassembled WGS sequence"/>
</dbReference>
<evidence type="ECO:0000256" key="1">
    <source>
        <dbReference type="SAM" id="Phobius"/>
    </source>
</evidence>
<sequence>MNTPVINSAAPPTEVVGHASPVAISVAYNGAITNDAGLDLRYRTKKVLIENDFVSFEGVIIYKKKYLILYSMFVKLYVNMVLLFKIN</sequence>
<comment type="caution">
    <text evidence="2">The sequence shown here is derived from an EMBL/GenBank/DDBJ whole genome shotgun (WGS) entry which is preliminary data.</text>
</comment>
<gene>
    <name evidence="2" type="ORF">TNCT_541411</name>
</gene>
<keyword evidence="1" id="KW-1133">Transmembrane helix</keyword>
<accession>A0A8X6KYZ8</accession>
<protein>
    <submittedName>
        <fullName evidence="2">Uncharacterized protein</fullName>
    </submittedName>
</protein>
<keyword evidence="3" id="KW-1185">Reference proteome</keyword>
<proteinExistence type="predicted"/>